<gene>
    <name evidence="4" type="primary">LOC115624189</name>
</gene>
<evidence type="ECO:0000256" key="1">
    <source>
        <dbReference type="SAM" id="MobiDB-lite"/>
    </source>
</evidence>
<dbReference type="Proteomes" id="UP000504634">
    <property type="component" value="Unplaced"/>
</dbReference>
<feature type="compositionally biased region" description="Acidic residues" evidence="1">
    <location>
        <begin position="51"/>
        <end position="67"/>
    </location>
</feature>
<evidence type="ECO:0000313" key="4">
    <source>
        <dbReference type="RefSeq" id="XP_030374647.1"/>
    </source>
</evidence>
<feature type="region of interest" description="Disordered" evidence="1">
    <location>
        <begin position="37"/>
        <end position="92"/>
    </location>
</feature>
<proteinExistence type="predicted"/>
<protein>
    <submittedName>
        <fullName evidence="4">Antennal-specific protein OS-C</fullName>
    </submittedName>
</protein>
<keyword evidence="2" id="KW-0732">Signal</keyword>
<evidence type="ECO:0000256" key="2">
    <source>
        <dbReference type="SAM" id="SignalP"/>
    </source>
</evidence>
<name>A0A6J2THZ7_DROLE</name>
<sequence length="153" mass="16798">MAFCIERQLMLCGIIMLLYLTKSSLARPQILAVNLEEGYDNGDTGNGENKSEEDDSSSEETVEDSDEPPSRRRRSAETSTSSRAGIPGLPDPSTIIKIAELFQSVGEKIVPIILEAVLPANDLAGERISRDLMILKNYKQNLQSTISNELQAN</sequence>
<feature type="signal peptide" evidence="2">
    <location>
        <begin position="1"/>
        <end position="26"/>
    </location>
</feature>
<dbReference type="AlphaFoldDB" id="A0A6J2THZ7"/>
<feature type="chain" id="PRO_5026955114" evidence="2">
    <location>
        <begin position="27"/>
        <end position="153"/>
    </location>
</feature>
<reference evidence="4" key="1">
    <citation type="submission" date="2025-08" db="UniProtKB">
        <authorList>
            <consortium name="RefSeq"/>
        </authorList>
    </citation>
    <scope>IDENTIFICATION</scope>
    <source>
        <strain evidence="4">11010-0011.00</strain>
        <tissue evidence="4">Whole body</tissue>
    </source>
</reference>
<organism evidence="3 4">
    <name type="scientific">Drosophila lebanonensis</name>
    <name type="common">Fruit fly</name>
    <name type="synonym">Scaptodrosophila lebanonensis</name>
    <dbReference type="NCBI Taxonomy" id="7225"/>
    <lineage>
        <taxon>Eukaryota</taxon>
        <taxon>Metazoa</taxon>
        <taxon>Ecdysozoa</taxon>
        <taxon>Arthropoda</taxon>
        <taxon>Hexapoda</taxon>
        <taxon>Insecta</taxon>
        <taxon>Pterygota</taxon>
        <taxon>Neoptera</taxon>
        <taxon>Endopterygota</taxon>
        <taxon>Diptera</taxon>
        <taxon>Brachycera</taxon>
        <taxon>Muscomorpha</taxon>
        <taxon>Ephydroidea</taxon>
        <taxon>Drosophilidae</taxon>
        <taxon>Scaptodrosophila</taxon>
    </lineage>
</organism>
<evidence type="ECO:0000313" key="3">
    <source>
        <dbReference type="Proteomes" id="UP000504634"/>
    </source>
</evidence>
<keyword evidence="3" id="KW-1185">Reference proteome</keyword>
<dbReference type="RefSeq" id="XP_030374647.1">
    <property type="nucleotide sequence ID" value="XM_030518787.1"/>
</dbReference>
<accession>A0A6J2THZ7</accession>
<dbReference type="GeneID" id="115624189"/>
<dbReference type="OrthoDB" id="7960203at2759"/>